<dbReference type="PANTHER" id="PTHR23519">
    <property type="entry name" value="AUTOPHAGY-RELATED PROTEIN 22"/>
    <property type="match status" value="1"/>
</dbReference>
<feature type="domain" description="Major facilitator superfamily (MFS) profile" evidence="6">
    <location>
        <begin position="6"/>
        <end position="382"/>
    </location>
</feature>
<keyword evidence="8" id="KW-1185">Reference proteome</keyword>
<dbReference type="EMBL" id="JAACYA010000001">
    <property type="protein sequence ID" value="MBK3332007.1"/>
    <property type="molecule type" value="Genomic_DNA"/>
</dbReference>
<evidence type="ECO:0000256" key="3">
    <source>
        <dbReference type="ARBA" id="ARBA00022989"/>
    </source>
</evidence>
<comment type="caution">
    <text evidence="7">The sequence shown here is derived from an EMBL/GenBank/DDBJ whole genome shotgun (WGS) entry which is preliminary data.</text>
</comment>
<evidence type="ECO:0000259" key="6">
    <source>
        <dbReference type="PROSITE" id="PS50850"/>
    </source>
</evidence>
<dbReference type="InterPro" id="IPR036259">
    <property type="entry name" value="MFS_trans_sf"/>
</dbReference>
<keyword evidence="3 5" id="KW-1133">Transmembrane helix</keyword>
<gene>
    <name evidence="7" type="ORF">GWK41_02865</name>
</gene>
<feature type="transmembrane region" description="Helical" evidence="5">
    <location>
        <begin position="44"/>
        <end position="61"/>
    </location>
</feature>
<evidence type="ECO:0000256" key="1">
    <source>
        <dbReference type="ARBA" id="ARBA00004127"/>
    </source>
</evidence>
<feature type="transmembrane region" description="Helical" evidence="5">
    <location>
        <begin position="357"/>
        <end position="376"/>
    </location>
</feature>
<dbReference type="Gene3D" id="1.20.1250.20">
    <property type="entry name" value="MFS general substrate transporter like domains"/>
    <property type="match status" value="2"/>
</dbReference>
<name>A0ABS1GGY3_9AQUI</name>
<dbReference type="PANTHER" id="PTHR23519:SF1">
    <property type="entry name" value="AUTOPHAGY-RELATED PROTEIN 22"/>
    <property type="match status" value="1"/>
</dbReference>
<reference evidence="7 8" key="1">
    <citation type="journal article" date="2021" name="Syst. Appl. Microbiol.">
        <title>Persephonella atlantica sp. nov.: How to adapt to physico-chemical gradients in high temperature hydrothermal habitats.</title>
        <authorList>
            <person name="Francois D.X."/>
            <person name="Godfroy A."/>
            <person name="Mathien C."/>
            <person name="Aube J."/>
            <person name="Cathalot C."/>
            <person name="Lesongeur F."/>
            <person name="L'Haridon S."/>
            <person name="Philippon X."/>
            <person name="Roussel E.G."/>
        </authorList>
    </citation>
    <scope>NUCLEOTIDE SEQUENCE [LARGE SCALE GENOMIC DNA]</scope>
    <source>
        <strain evidence="7 8">MO1340</strain>
    </source>
</reference>
<dbReference type="Proteomes" id="UP000772812">
    <property type="component" value="Unassembled WGS sequence"/>
</dbReference>
<evidence type="ECO:0000256" key="5">
    <source>
        <dbReference type="SAM" id="Phobius"/>
    </source>
</evidence>
<accession>A0ABS1GGY3</accession>
<keyword evidence="2 5" id="KW-0812">Transmembrane</keyword>
<proteinExistence type="predicted"/>
<protein>
    <submittedName>
        <fullName evidence="7">MFS transporter</fullName>
    </submittedName>
</protein>
<dbReference type="InterPro" id="IPR011701">
    <property type="entry name" value="MFS"/>
</dbReference>
<feature type="transmembrane region" description="Helical" evidence="5">
    <location>
        <begin position="98"/>
        <end position="119"/>
    </location>
</feature>
<organism evidence="7 8">
    <name type="scientific">Persephonella atlantica</name>
    <dbReference type="NCBI Taxonomy" id="2699429"/>
    <lineage>
        <taxon>Bacteria</taxon>
        <taxon>Pseudomonadati</taxon>
        <taxon>Aquificota</taxon>
        <taxon>Aquificia</taxon>
        <taxon>Aquificales</taxon>
        <taxon>Hydrogenothermaceae</taxon>
        <taxon>Persephonella</taxon>
    </lineage>
</organism>
<dbReference type="InterPro" id="IPR050495">
    <property type="entry name" value="ATG22/LtaA_families"/>
</dbReference>
<keyword evidence="4 5" id="KW-0472">Membrane</keyword>
<feature type="transmembrane region" description="Helical" evidence="5">
    <location>
        <begin position="290"/>
        <end position="312"/>
    </location>
</feature>
<feature type="transmembrane region" description="Helical" evidence="5">
    <location>
        <begin position="160"/>
        <end position="180"/>
    </location>
</feature>
<evidence type="ECO:0000256" key="4">
    <source>
        <dbReference type="ARBA" id="ARBA00023136"/>
    </source>
</evidence>
<feature type="transmembrane region" description="Helical" evidence="5">
    <location>
        <begin position="237"/>
        <end position="259"/>
    </location>
</feature>
<dbReference type="Pfam" id="PF07690">
    <property type="entry name" value="MFS_1"/>
    <property type="match status" value="1"/>
</dbReference>
<dbReference type="InterPro" id="IPR020846">
    <property type="entry name" value="MFS_dom"/>
</dbReference>
<sequence>MNKIRVLSWALFDFAETVFSSNIISVFFPLWIVNTLGGSSYHYSLVYSVSIAISIMLGVVSGKIADERGLKDIFFKFFIVGVIFSIFSLYFIKSLIPALIMFLFMNIFYQQSLIFYNSLLEDVSGGKNRGLVSGSGIGIGYIGGVVSLLVANYLSDTPSQTFLITAIIFSLFSLPSLIFVKIPQKRALQISIRELFREKKFFLFLLSVLFLTDAAHGLIIFMSVYLNKVFNMSQSEIVNIIAFAGIFAIISAPVAGYILDRISPAGFLKFLFIGWMVGFVMLYFSNDITIYLVAILFGILLSSLWTTMRLVVIEISPYEQLTTRFAFMALSERMASIVSPLTWGVIVFLLGDNSHSYKVAAITLSIFPLIGFLVYMRFLRLT</sequence>
<dbReference type="RefSeq" id="WP_200673400.1">
    <property type="nucleotide sequence ID" value="NZ_JAACYA010000001.1"/>
</dbReference>
<feature type="transmembrane region" description="Helical" evidence="5">
    <location>
        <begin position="333"/>
        <end position="351"/>
    </location>
</feature>
<evidence type="ECO:0000256" key="2">
    <source>
        <dbReference type="ARBA" id="ARBA00022692"/>
    </source>
</evidence>
<comment type="subcellular location">
    <subcellularLocation>
        <location evidence="1">Endomembrane system</location>
        <topology evidence="1">Multi-pass membrane protein</topology>
    </subcellularLocation>
</comment>
<feature type="transmembrane region" description="Helical" evidence="5">
    <location>
        <begin position="7"/>
        <end position="32"/>
    </location>
</feature>
<dbReference type="SUPFAM" id="SSF103473">
    <property type="entry name" value="MFS general substrate transporter"/>
    <property type="match status" value="1"/>
</dbReference>
<feature type="transmembrane region" description="Helical" evidence="5">
    <location>
        <begin position="201"/>
        <end position="225"/>
    </location>
</feature>
<evidence type="ECO:0000313" key="8">
    <source>
        <dbReference type="Proteomes" id="UP000772812"/>
    </source>
</evidence>
<feature type="transmembrane region" description="Helical" evidence="5">
    <location>
        <begin position="73"/>
        <end position="92"/>
    </location>
</feature>
<feature type="transmembrane region" description="Helical" evidence="5">
    <location>
        <begin position="266"/>
        <end position="284"/>
    </location>
</feature>
<evidence type="ECO:0000313" key="7">
    <source>
        <dbReference type="EMBL" id="MBK3332007.1"/>
    </source>
</evidence>
<dbReference type="PROSITE" id="PS50850">
    <property type="entry name" value="MFS"/>
    <property type="match status" value="1"/>
</dbReference>
<feature type="transmembrane region" description="Helical" evidence="5">
    <location>
        <begin position="131"/>
        <end position="154"/>
    </location>
</feature>